<keyword evidence="4" id="KW-0413">Isomerase</keyword>
<comment type="similarity">
    <text evidence="1">Belongs to the phosphohexose mutase family.</text>
</comment>
<sequence>MAIDKRAGQPAQQSDLINVAQLTAQYYVLKPEAGNAEHAVKFGTSGHRGSAGRHNFNEQHILAIAQAIAEDRAKNGITGPCYVGKDTHALSEPAFISVLEVLAANGVDVIVQENNGFTPDAGHFQCHPGAQQKRRSAGGRHRDYAVA</sequence>
<reference evidence="4 5" key="1">
    <citation type="submission" date="2019-03" db="EMBL/GenBank/DDBJ databases">
        <authorList>
            <consortium name="Pathogen Informatics"/>
        </authorList>
    </citation>
    <scope>NUCLEOTIDE SEQUENCE [LARGE SCALE GENOMIC DNA]</scope>
    <source>
        <strain evidence="4 5">NCTC12998</strain>
    </source>
</reference>
<dbReference type="GO" id="GO:0005975">
    <property type="term" value="P:carbohydrate metabolic process"/>
    <property type="evidence" value="ECO:0007669"/>
    <property type="project" value="InterPro"/>
</dbReference>
<protein>
    <submittedName>
        <fullName evidence="4">Phosphoglucomutase</fullName>
        <ecNumber evidence="4">5.4.2.2</ecNumber>
    </submittedName>
</protein>
<dbReference type="InterPro" id="IPR005844">
    <property type="entry name" value="A-D-PHexomutase_a/b/a-I"/>
</dbReference>
<dbReference type="EC" id="5.4.2.2" evidence="4"/>
<evidence type="ECO:0000256" key="1">
    <source>
        <dbReference type="ARBA" id="ARBA00010231"/>
    </source>
</evidence>
<feature type="domain" description="Alpha-D-phosphohexomutase alpha/beta/alpha" evidence="3">
    <location>
        <begin position="40"/>
        <end position="113"/>
    </location>
</feature>
<accession>A0A485AVA3</accession>
<dbReference type="Proteomes" id="UP000345637">
    <property type="component" value="Unassembled WGS sequence"/>
</dbReference>
<dbReference type="AlphaFoldDB" id="A0A485AVA3"/>
<organism evidence="4 5">
    <name type="scientific">Raoultella planticola</name>
    <name type="common">Klebsiella planticola</name>
    <dbReference type="NCBI Taxonomy" id="575"/>
    <lineage>
        <taxon>Bacteria</taxon>
        <taxon>Pseudomonadati</taxon>
        <taxon>Pseudomonadota</taxon>
        <taxon>Gammaproteobacteria</taxon>
        <taxon>Enterobacterales</taxon>
        <taxon>Enterobacteriaceae</taxon>
        <taxon>Klebsiella/Raoultella group</taxon>
        <taxon>Raoultella</taxon>
    </lineage>
</organism>
<dbReference type="Gene3D" id="3.40.120.10">
    <property type="entry name" value="Alpha-D-Glucose-1,6-Bisphosphate, subunit A, domain 3"/>
    <property type="match status" value="1"/>
</dbReference>
<dbReference type="SUPFAM" id="SSF53738">
    <property type="entry name" value="Phosphoglucomutase, first 3 domains"/>
    <property type="match status" value="1"/>
</dbReference>
<evidence type="ECO:0000259" key="3">
    <source>
        <dbReference type="Pfam" id="PF02878"/>
    </source>
</evidence>
<proteinExistence type="inferred from homology"/>
<dbReference type="GO" id="GO:0004614">
    <property type="term" value="F:phosphoglucomutase activity"/>
    <property type="evidence" value="ECO:0007669"/>
    <property type="project" value="UniProtKB-EC"/>
</dbReference>
<dbReference type="EMBL" id="CAADJE010000022">
    <property type="protein sequence ID" value="VFS64146.1"/>
    <property type="molecule type" value="Genomic_DNA"/>
</dbReference>
<evidence type="ECO:0000313" key="4">
    <source>
        <dbReference type="EMBL" id="VFS64146.1"/>
    </source>
</evidence>
<evidence type="ECO:0000256" key="2">
    <source>
        <dbReference type="SAM" id="MobiDB-lite"/>
    </source>
</evidence>
<gene>
    <name evidence="4" type="primary">pgm_1</name>
    <name evidence="4" type="ORF">NCTC12998_02460</name>
</gene>
<dbReference type="InterPro" id="IPR016055">
    <property type="entry name" value="A-D-PHexomutase_a/b/a-I/II/III"/>
</dbReference>
<name>A0A485AVA3_RAOPL</name>
<feature type="region of interest" description="Disordered" evidence="2">
    <location>
        <begin position="123"/>
        <end position="147"/>
    </location>
</feature>
<evidence type="ECO:0000313" key="5">
    <source>
        <dbReference type="Proteomes" id="UP000345637"/>
    </source>
</evidence>
<dbReference type="Pfam" id="PF02878">
    <property type="entry name" value="PGM_PMM_I"/>
    <property type="match status" value="1"/>
</dbReference>